<dbReference type="RefSeq" id="WP_022619605.1">
    <property type="nucleotide sequence ID" value="NZ_CP037850.1"/>
</dbReference>
<reference evidence="1" key="1">
    <citation type="journal article" date="2018" name="Genome Biol.">
        <title>SKESA: strategic k-mer extension for scrupulous assemblies.</title>
        <authorList>
            <person name="Souvorov A."/>
            <person name="Agarwala R."/>
            <person name="Lipman D.J."/>
        </authorList>
    </citation>
    <scope>NUCLEOTIDE SEQUENCE</scope>
    <source>
        <strain evidence="1">HN1000</strain>
    </source>
</reference>
<proteinExistence type="predicted"/>
<evidence type="ECO:0000313" key="2">
    <source>
        <dbReference type="Proteomes" id="UP000878956"/>
    </source>
</evidence>
<sequence>MFKYIGNFSEEEKSMIENDINLKQVKEGEEVLILGDIKCVARKEQNEIEIKKINKIY</sequence>
<dbReference type="EMBL" id="DAEPXK010000019">
    <property type="protein sequence ID" value="HBH1542528.1"/>
    <property type="molecule type" value="Genomic_DNA"/>
</dbReference>
<organism evidence="1 2">
    <name type="scientific">Clostridioides difficile</name>
    <name type="common">Peptoclostridium difficile</name>
    <dbReference type="NCBI Taxonomy" id="1496"/>
    <lineage>
        <taxon>Bacteria</taxon>
        <taxon>Bacillati</taxon>
        <taxon>Bacillota</taxon>
        <taxon>Clostridia</taxon>
        <taxon>Peptostreptococcales</taxon>
        <taxon>Peptostreptococcaceae</taxon>
        <taxon>Clostridioides</taxon>
    </lineage>
</organism>
<protein>
    <submittedName>
        <fullName evidence="1">Uncharacterized protein</fullName>
    </submittedName>
</protein>
<reference evidence="1" key="2">
    <citation type="submission" date="2021-06" db="EMBL/GenBank/DDBJ databases">
        <authorList>
            <consortium name="NCBI Pathogen Detection Project"/>
        </authorList>
    </citation>
    <scope>NUCLEOTIDE SEQUENCE</scope>
    <source>
        <strain evidence="1">HN1000</strain>
    </source>
</reference>
<gene>
    <name evidence="1" type="ORF">KRM00_002012</name>
</gene>
<accession>A0AAN5VLK2</accession>
<name>A0AAN5VLK2_CLODI</name>
<dbReference type="Proteomes" id="UP000878956">
    <property type="component" value="Unassembled WGS sequence"/>
</dbReference>
<comment type="caution">
    <text evidence="1">The sequence shown here is derived from an EMBL/GenBank/DDBJ whole genome shotgun (WGS) entry which is preliminary data.</text>
</comment>
<evidence type="ECO:0000313" key="1">
    <source>
        <dbReference type="EMBL" id="HBH1542528.1"/>
    </source>
</evidence>
<dbReference type="AlphaFoldDB" id="A0AAN5VLK2"/>